<feature type="domain" description="VapC9 PIN-like" evidence="1">
    <location>
        <begin position="14"/>
        <end position="123"/>
    </location>
</feature>
<dbReference type="InterPro" id="IPR041120">
    <property type="entry name" value="PIN_9"/>
</dbReference>
<organism evidence="2 3">
    <name type="scientific">Candidatus Micrarchaeum acidiphilum ARMAN-2</name>
    <dbReference type="NCBI Taxonomy" id="425595"/>
    <lineage>
        <taxon>Archaea</taxon>
        <taxon>Candidatus Micrarchaeota</taxon>
        <taxon>Candidatus Micrarchaeia</taxon>
        <taxon>Candidatus Micrarchaeales</taxon>
        <taxon>Candidatus Micrarchaeaceae</taxon>
        <taxon>Candidatus Micrarchaeum</taxon>
    </lineage>
</organism>
<evidence type="ECO:0000313" key="3">
    <source>
        <dbReference type="Proteomes" id="UP000332487"/>
    </source>
</evidence>
<dbReference type="SUPFAM" id="SSF88723">
    <property type="entry name" value="PIN domain-like"/>
    <property type="match status" value="1"/>
</dbReference>
<keyword evidence="3" id="KW-1185">Reference proteome</keyword>
<evidence type="ECO:0000259" key="1">
    <source>
        <dbReference type="Pfam" id="PF18477"/>
    </source>
</evidence>
<dbReference type="CDD" id="cd09879">
    <property type="entry name" value="PIN_VapC_AF0591-like"/>
    <property type="match status" value="1"/>
</dbReference>
<dbReference type="Gene3D" id="3.40.50.1010">
    <property type="entry name" value="5'-nuclease"/>
    <property type="match status" value="1"/>
</dbReference>
<dbReference type="InterPro" id="IPR029060">
    <property type="entry name" value="PIN-like_dom_sf"/>
</dbReference>
<accession>C7DHS5</accession>
<dbReference type="EMBL" id="GG697240">
    <property type="protein sequence ID" value="EET90177.1"/>
    <property type="molecule type" value="Genomic_DNA"/>
</dbReference>
<evidence type="ECO:0000313" key="2">
    <source>
        <dbReference type="EMBL" id="EET90177.1"/>
    </source>
</evidence>
<proteinExistence type="predicted"/>
<gene>
    <name evidence="2" type="ORF">UNLARM2_0617</name>
</gene>
<reference evidence="2 3" key="2">
    <citation type="journal article" date="2010" name="Proc. Natl. Acad. Sci. U.S.A.">
        <title>Enigmatic, ultrasmall, uncultivated Archaea.</title>
        <authorList>
            <person name="Baker B.J."/>
            <person name="Comolli L.R."/>
            <person name="Dick G.J."/>
            <person name="Hauser L.J."/>
            <person name="Hyatt D."/>
            <person name="Dill B.D."/>
            <person name="Land M.L."/>
            <person name="Verberkmoes N.C."/>
            <person name="Hettich R.L."/>
            <person name="Banfield J.F."/>
        </authorList>
    </citation>
    <scope>NUCLEOTIDE SEQUENCE [LARGE SCALE GENOMIC DNA]</scope>
    <source>
        <strain evidence="2">ARMAN-2</strain>
    </source>
</reference>
<name>C7DHS5_MICA2</name>
<dbReference type="Pfam" id="PF18477">
    <property type="entry name" value="PIN_9"/>
    <property type="match status" value="1"/>
</dbReference>
<protein>
    <submittedName>
        <fullName evidence="2">Nucleotide binding protein</fullName>
    </submittedName>
</protein>
<dbReference type="Proteomes" id="UP000332487">
    <property type="component" value="Unassembled WGS sequence"/>
</dbReference>
<dbReference type="AlphaFoldDB" id="C7DHS5"/>
<sequence length="133" mass="14463">MQVKGAGTSMENEIIIDTSSILFAVKFGRDAFDAAAALGGPSHIAMPTGVIDELRGISGGRGSKAICARTALKMLRIKNVKLYKSVEKVDDWIYHHAMENPGCTVITNDTELFKRLKGIHSKVFKISKNGSIR</sequence>
<reference evidence="2 3" key="1">
    <citation type="journal article" date="2009" name="Genome Biol.">
        <title>Community-wide analysis of microbial genome sequence signatures.</title>
        <authorList>
            <person name="Dick G.J."/>
            <person name="Andersson A.F."/>
            <person name="Baker B.J."/>
            <person name="Simmons S.L."/>
            <person name="Thomas B.C."/>
            <person name="Yelton A.P."/>
            <person name="Banfield J.F."/>
        </authorList>
    </citation>
    <scope>NUCLEOTIDE SEQUENCE [LARGE SCALE GENOMIC DNA]</scope>
    <source>
        <strain evidence="2">ARMAN-2</strain>
    </source>
</reference>